<name>A0AAD9RLQ5_9HYME</name>
<keyword evidence="5" id="KW-0539">Nucleus</keyword>
<keyword evidence="4" id="KW-0677">Repeat</keyword>
<dbReference type="InterPro" id="IPR003029">
    <property type="entry name" value="S1_domain"/>
</dbReference>
<protein>
    <recommendedName>
        <fullName evidence="6">rRNA biogenesis protein RRP5</fullName>
    </recommendedName>
</protein>
<dbReference type="InterPro" id="IPR048059">
    <property type="entry name" value="Rrp5_S1_rpt_hs1_sc1"/>
</dbReference>
<dbReference type="Gene3D" id="1.25.40.10">
    <property type="entry name" value="Tetratricopeptide repeat domain"/>
    <property type="match status" value="1"/>
</dbReference>
<dbReference type="SUPFAM" id="SSF50249">
    <property type="entry name" value="Nucleic acid-binding proteins"/>
    <property type="match status" value="6"/>
</dbReference>
<feature type="region of interest" description="Disordered" evidence="7">
    <location>
        <begin position="1077"/>
        <end position="1123"/>
    </location>
</feature>
<feature type="region of interest" description="Disordered" evidence="7">
    <location>
        <begin position="1"/>
        <end position="38"/>
    </location>
</feature>
<feature type="domain" description="S1 motif" evidence="8">
    <location>
        <begin position="512"/>
        <end position="580"/>
    </location>
</feature>
<dbReference type="Pfam" id="PF05843">
    <property type="entry name" value="Suf"/>
    <property type="match status" value="1"/>
</dbReference>
<evidence type="ECO:0000256" key="6">
    <source>
        <dbReference type="ARBA" id="ARBA00073619"/>
    </source>
</evidence>
<dbReference type="CDD" id="cd05693">
    <property type="entry name" value="S1_Rrp5_repeat_hs1_sc1"/>
    <property type="match status" value="1"/>
</dbReference>
<dbReference type="InterPro" id="IPR011990">
    <property type="entry name" value="TPR-like_helical_dom_sf"/>
</dbReference>
<keyword evidence="3" id="KW-0698">rRNA processing</keyword>
<feature type="compositionally biased region" description="Basic and acidic residues" evidence="7">
    <location>
        <begin position="1039"/>
        <end position="1051"/>
    </location>
</feature>
<dbReference type="SUPFAM" id="SSF48452">
    <property type="entry name" value="TPR-like"/>
    <property type="match status" value="2"/>
</dbReference>
<dbReference type="GO" id="GO:0003723">
    <property type="term" value="F:RNA binding"/>
    <property type="evidence" value="ECO:0007669"/>
    <property type="project" value="TreeGrafter"/>
</dbReference>
<dbReference type="Proteomes" id="UP001258017">
    <property type="component" value="Unassembled WGS sequence"/>
</dbReference>
<organism evidence="9 10">
    <name type="scientific">Odynerus spinipes</name>
    <dbReference type="NCBI Taxonomy" id="1348599"/>
    <lineage>
        <taxon>Eukaryota</taxon>
        <taxon>Metazoa</taxon>
        <taxon>Ecdysozoa</taxon>
        <taxon>Arthropoda</taxon>
        <taxon>Hexapoda</taxon>
        <taxon>Insecta</taxon>
        <taxon>Pterygota</taxon>
        <taxon>Neoptera</taxon>
        <taxon>Endopterygota</taxon>
        <taxon>Hymenoptera</taxon>
        <taxon>Apocrita</taxon>
        <taxon>Aculeata</taxon>
        <taxon>Vespoidea</taxon>
        <taxon>Vespidae</taxon>
        <taxon>Eumeninae</taxon>
        <taxon>Odynerus</taxon>
    </lineage>
</organism>
<dbReference type="GO" id="GO:0006364">
    <property type="term" value="P:rRNA processing"/>
    <property type="evidence" value="ECO:0007669"/>
    <property type="project" value="UniProtKB-KW"/>
</dbReference>
<evidence type="ECO:0000313" key="10">
    <source>
        <dbReference type="Proteomes" id="UP001258017"/>
    </source>
</evidence>
<dbReference type="SMART" id="SM00316">
    <property type="entry name" value="S1"/>
    <property type="match status" value="8"/>
</dbReference>
<dbReference type="InterPro" id="IPR012340">
    <property type="entry name" value="NA-bd_OB-fold"/>
</dbReference>
<dbReference type="PANTHER" id="PTHR23270:SF10">
    <property type="entry name" value="PROTEIN RRP5 HOMOLOG"/>
    <property type="match status" value="1"/>
</dbReference>
<dbReference type="FunFam" id="2.40.50.140:FF:000196">
    <property type="entry name" value="rRNA biogenesis protein RRP5"/>
    <property type="match status" value="1"/>
</dbReference>
<keyword evidence="2" id="KW-0690">Ribosome biogenesis</keyword>
<evidence type="ECO:0000259" key="8">
    <source>
        <dbReference type="PROSITE" id="PS50126"/>
    </source>
</evidence>
<dbReference type="PANTHER" id="PTHR23270">
    <property type="entry name" value="PROGRAMMED CELL DEATH PROTEIN 11 PRE-RRNA PROCESSING PROTEIN RRP5"/>
    <property type="match status" value="1"/>
</dbReference>
<feature type="compositionally biased region" description="Basic residues" evidence="7">
    <location>
        <begin position="29"/>
        <end position="38"/>
    </location>
</feature>
<reference evidence="9" key="2">
    <citation type="journal article" date="2023" name="Commun. Biol.">
        <title>Intrasexual cuticular hydrocarbon dimorphism in a wasp sheds light on hydrocarbon biosynthesis genes in Hymenoptera.</title>
        <authorList>
            <person name="Moris V.C."/>
            <person name="Podsiadlowski L."/>
            <person name="Martin S."/>
            <person name="Oeyen J.P."/>
            <person name="Donath A."/>
            <person name="Petersen M."/>
            <person name="Wilbrandt J."/>
            <person name="Misof B."/>
            <person name="Liedtke D."/>
            <person name="Thamm M."/>
            <person name="Scheiner R."/>
            <person name="Schmitt T."/>
            <person name="Niehuis O."/>
        </authorList>
    </citation>
    <scope>NUCLEOTIDE SEQUENCE</scope>
    <source>
        <strain evidence="9">GBR_01_08_01A</strain>
    </source>
</reference>
<dbReference type="InterPro" id="IPR045209">
    <property type="entry name" value="Rrp5"/>
</dbReference>
<evidence type="ECO:0000256" key="4">
    <source>
        <dbReference type="ARBA" id="ARBA00022737"/>
    </source>
</evidence>
<evidence type="ECO:0000313" key="9">
    <source>
        <dbReference type="EMBL" id="KAK2581800.1"/>
    </source>
</evidence>
<accession>A0AAD9RLQ5</accession>
<dbReference type="InterPro" id="IPR008847">
    <property type="entry name" value="Suf"/>
</dbReference>
<feature type="domain" description="S1 motif" evidence="8">
    <location>
        <begin position="682"/>
        <end position="748"/>
    </location>
</feature>
<evidence type="ECO:0000256" key="3">
    <source>
        <dbReference type="ARBA" id="ARBA00022552"/>
    </source>
</evidence>
<comment type="caution">
    <text evidence="9">The sequence shown here is derived from an EMBL/GenBank/DDBJ whole genome shotgun (WGS) entry which is preliminary data.</text>
</comment>
<dbReference type="Gene3D" id="2.40.50.140">
    <property type="entry name" value="Nucleic acid-binding proteins"/>
    <property type="match status" value="5"/>
</dbReference>
<feature type="region of interest" description="Disordered" evidence="7">
    <location>
        <begin position="973"/>
        <end position="1056"/>
    </location>
</feature>
<feature type="domain" description="S1 motif" evidence="8">
    <location>
        <begin position="796"/>
        <end position="857"/>
    </location>
</feature>
<reference evidence="9" key="1">
    <citation type="submission" date="2021-08" db="EMBL/GenBank/DDBJ databases">
        <authorList>
            <person name="Misof B."/>
            <person name="Oliver O."/>
            <person name="Podsiadlowski L."/>
            <person name="Donath A."/>
            <person name="Peters R."/>
            <person name="Mayer C."/>
            <person name="Rust J."/>
            <person name="Gunkel S."/>
            <person name="Lesny P."/>
            <person name="Martin S."/>
            <person name="Oeyen J.P."/>
            <person name="Petersen M."/>
            <person name="Panagiotis P."/>
            <person name="Wilbrandt J."/>
            <person name="Tanja T."/>
        </authorList>
    </citation>
    <scope>NUCLEOTIDE SEQUENCE</scope>
    <source>
        <strain evidence="9">GBR_01_08_01A</strain>
        <tissue evidence="9">Thorax + abdomen</tissue>
    </source>
</reference>
<dbReference type="FunFam" id="1.25.40.10:FF:000065">
    <property type="entry name" value="Programmed cell death 11"/>
    <property type="match status" value="1"/>
</dbReference>
<dbReference type="Pfam" id="PF00575">
    <property type="entry name" value="S1"/>
    <property type="match status" value="1"/>
</dbReference>
<feature type="compositionally biased region" description="Basic and acidic residues" evidence="7">
    <location>
        <begin position="1105"/>
        <end position="1123"/>
    </location>
</feature>
<dbReference type="SMART" id="SM00386">
    <property type="entry name" value="HAT"/>
    <property type="match status" value="5"/>
</dbReference>
<evidence type="ECO:0000256" key="1">
    <source>
        <dbReference type="ARBA" id="ARBA00004604"/>
    </source>
</evidence>
<proteinExistence type="predicted"/>
<feature type="domain" description="S1 motif" evidence="8">
    <location>
        <begin position="594"/>
        <end position="671"/>
    </location>
</feature>
<keyword evidence="10" id="KW-1185">Reference proteome</keyword>
<dbReference type="EMBL" id="JAIFRP010000038">
    <property type="protein sequence ID" value="KAK2581800.1"/>
    <property type="molecule type" value="Genomic_DNA"/>
</dbReference>
<dbReference type="PROSITE" id="PS50126">
    <property type="entry name" value="S1"/>
    <property type="match status" value="6"/>
</dbReference>
<comment type="subcellular location">
    <subcellularLocation>
        <location evidence="1">Nucleus</location>
        <location evidence="1">Nucleolus</location>
    </subcellularLocation>
</comment>
<sequence>MTLKSFPRGGEKRKSITTGQLFHKNTEQKKKRKNKDKKKLTKASETEFNFAAHVAERLSNATLCEGLVVLGRVCEVKEYDLIVSLPGGLNGQLRVTDISKSYTDLLQNIIKTEEDTLCEFKPLSELYSVGEYVVCYVKSTQAEGKWNINLSLEPHLINKNVDTNYLTNGVRLACCVSSTEDHGYIMDTGIPNVRAFISNKDVDADKKYFPGKQLFCSIKEIQTANNISTINLSAKQKLVGKVINHDIESLDVLMPGTRVPLYVKKILSNGLQVSYGKENIGYINRIYMDKDLSFYTEDMMINGTLMYIIPTIKFGYFSLITNKRPEAEGQTASLSRGDIVEKAAVLFRESNGIVLRLGLGIRGFVSLHRTGINFDNVATKFTPDSVHKCRVLFYNWMEKIYVCTMQRDALHEKHFTGSDISIGDVLDVQILRINTDKNFVTVNVGKITGTVAAEHISDFGSDAMSKLKVGQWVKARVLNINEERNKIQFTLKESLIKSDLPILFNIHDAKCGSRHHGTIVQINKNGLLIRFFGEVRGWLPCIYLDKNTASVNWNYSVGQTIATYIESVNENEGKMKLNLTSNTVVKKKTEFFIGEMVEGNVIEASTEGIRLQIKDKDGYPQTGFLPAGHMAPCIEVARLLASKCIPGDAMSALVFATEPTLLLSRTFLSDEKHREFKRLQVGDSIPTSVKDIAQDGARVVLPIKDYKKYGFVPYNKISNLHMMYTNQMLFAKITNINKKEEQLSLTMSLEKLWMEEEEGLKIMSSIDLLNLYFNKIKELGSNHYYKGRPISTASIGQLVTGTVDKITNHGLILKLQNNLQGTVHKNHYTGDVKVGDKISGKILWVNYVHELVDVTLLPTIANSISSNQKTKLLPETLLRGEIVMITQWFILVLLKGKGMLVALPARRHVNDLQPDLRPYTLFSRIRCYVASGKNVCDVLPICVLKSAFEVSKKAALSKVIKMQASLKKSPEMVKFNQADKTQNQVKIKKDASDTNDTEQLHKNQLPKKRKIEEETATSENKKLKKKTKNLDATSFNESNDSKDETSNKKNATETNTNVLSIPQCGFYWDAVPDSKLAADTPTSSDSEDDIEEQKKPKVKKLSAAQRREQERQKEREIREREEALASNQMPNTVDQFDRLVLASPDSSLVWLQYMAYHLQATEIEKARAVARRAIKTINFREEDEKLNVWNAWLNLESKFGTPETLNDVFQEAIRTNDALKIYAHMLTVHVEAGRQLELEKLVNTFIRKFKQNPQVWTDCGTALLKIGLKDKSRQIMQRALQSLPSSDHINIMVRFANLENQFGDKERSQTLFEQILSSYPKRVDVWSSYVDSLVKSEEIHIARKVLERAIVQNLPPKKMKTLFKKFISFEEKHGTPEDVQHVQHMAAEYIENQCGENIN</sequence>
<feature type="domain" description="S1 motif" evidence="8">
    <location>
        <begin position="66"/>
        <end position="153"/>
    </location>
</feature>
<evidence type="ECO:0000256" key="5">
    <source>
        <dbReference type="ARBA" id="ARBA00023242"/>
    </source>
</evidence>
<feature type="domain" description="S1 motif" evidence="8">
    <location>
        <begin position="423"/>
        <end position="492"/>
    </location>
</feature>
<evidence type="ECO:0000256" key="2">
    <source>
        <dbReference type="ARBA" id="ARBA00022517"/>
    </source>
</evidence>
<dbReference type="GO" id="GO:0032040">
    <property type="term" value="C:small-subunit processome"/>
    <property type="evidence" value="ECO:0007669"/>
    <property type="project" value="TreeGrafter"/>
</dbReference>
<dbReference type="InterPro" id="IPR003107">
    <property type="entry name" value="HAT"/>
</dbReference>
<evidence type="ECO:0000256" key="7">
    <source>
        <dbReference type="SAM" id="MobiDB-lite"/>
    </source>
</evidence>
<gene>
    <name evidence="9" type="ORF">KPH14_002273</name>
</gene>